<reference evidence="2 3" key="1">
    <citation type="submission" date="2013-05" db="EMBL/GenBank/DDBJ databases">
        <title>The Genome Sequence of Actinomyces europaeus ACS-120-V-COL10B.</title>
        <authorList>
            <consortium name="The Broad Institute Genomics Platform"/>
            <person name="Earl A."/>
            <person name="Ward D."/>
            <person name="Feldgarden M."/>
            <person name="Gevers D."/>
            <person name="Saerens B."/>
            <person name="Vaneechoutte M."/>
            <person name="Walker B."/>
            <person name="Young S."/>
            <person name="Zeng Q."/>
            <person name="Gargeya S."/>
            <person name="Fitzgerald M."/>
            <person name="Haas B."/>
            <person name="Abouelleil A."/>
            <person name="Allen A.W."/>
            <person name="Alvarado L."/>
            <person name="Arachchi H.M."/>
            <person name="Berlin A.M."/>
            <person name="Chapman S.B."/>
            <person name="Gainer-Dewar J."/>
            <person name="Goldberg J."/>
            <person name="Griggs A."/>
            <person name="Gujja S."/>
            <person name="Hansen M."/>
            <person name="Howarth C."/>
            <person name="Imamovic A."/>
            <person name="Ireland A."/>
            <person name="Larimer J."/>
            <person name="McCowan C."/>
            <person name="Murphy C."/>
            <person name="Pearson M."/>
            <person name="Poon T.W."/>
            <person name="Priest M."/>
            <person name="Roberts A."/>
            <person name="Saif S."/>
            <person name="Shea T."/>
            <person name="Sisk P."/>
            <person name="Sykes S."/>
            <person name="Wortman J."/>
            <person name="Nusbaum C."/>
            <person name="Birren B."/>
        </authorList>
    </citation>
    <scope>NUCLEOTIDE SEQUENCE [LARGE SCALE GENOMIC DNA]</scope>
    <source>
        <strain evidence="2 3">ACS-120-V-Col10b</strain>
    </source>
</reference>
<protein>
    <recommendedName>
        <fullName evidence="4">DUF4235 domain-containing protein</fullName>
    </recommendedName>
</protein>
<feature type="transmembrane region" description="Helical" evidence="1">
    <location>
        <begin position="44"/>
        <end position="64"/>
    </location>
</feature>
<dbReference type="InterPro" id="IPR025329">
    <property type="entry name" value="DUF4235"/>
</dbReference>
<name>A0A9W5VX00_9ACTO</name>
<sequence length="83" mass="8830">MDVPYKLASAGALALSGLVANKVVDQGWKLVTGHPSPQGEDEDQARFAELIAFAVISGVLVAVTRRYALKGTKKFFGPRISEA</sequence>
<dbReference type="Pfam" id="PF14019">
    <property type="entry name" value="DUF4235"/>
    <property type="match status" value="1"/>
</dbReference>
<dbReference type="RefSeq" id="WP_016444647.1">
    <property type="nucleotide sequence ID" value="NZ_KE150266.1"/>
</dbReference>
<dbReference type="Proteomes" id="UP000014387">
    <property type="component" value="Unassembled WGS sequence"/>
</dbReference>
<comment type="caution">
    <text evidence="2">The sequence shown here is derived from an EMBL/GenBank/DDBJ whole genome shotgun (WGS) entry which is preliminary data.</text>
</comment>
<dbReference type="OrthoDB" id="3268522at2"/>
<keyword evidence="1" id="KW-0472">Membrane</keyword>
<dbReference type="AlphaFoldDB" id="A0A9W5VX00"/>
<proteinExistence type="predicted"/>
<evidence type="ECO:0000256" key="1">
    <source>
        <dbReference type="SAM" id="Phobius"/>
    </source>
</evidence>
<keyword evidence="1" id="KW-1133">Transmembrane helix</keyword>
<evidence type="ECO:0000313" key="3">
    <source>
        <dbReference type="Proteomes" id="UP000014387"/>
    </source>
</evidence>
<gene>
    <name evidence="2" type="ORF">HMPREF9238_01313</name>
</gene>
<evidence type="ECO:0000313" key="2">
    <source>
        <dbReference type="EMBL" id="EPD31537.1"/>
    </source>
</evidence>
<keyword evidence="1" id="KW-0812">Transmembrane</keyword>
<evidence type="ECO:0008006" key="4">
    <source>
        <dbReference type="Google" id="ProtNLM"/>
    </source>
</evidence>
<keyword evidence="3" id="KW-1185">Reference proteome</keyword>
<accession>A0A9W5VX00</accession>
<organism evidence="2 3">
    <name type="scientific">Gleimia europaea ACS-120-V-Col10b</name>
    <dbReference type="NCBI Taxonomy" id="883069"/>
    <lineage>
        <taxon>Bacteria</taxon>
        <taxon>Bacillati</taxon>
        <taxon>Actinomycetota</taxon>
        <taxon>Actinomycetes</taxon>
        <taxon>Actinomycetales</taxon>
        <taxon>Actinomycetaceae</taxon>
        <taxon>Gleimia</taxon>
    </lineage>
</organism>
<dbReference type="EMBL" id="AGWN01000001">
    <property type="protein sequence ID" value="EPD31537.1"/>
    <property type="molecule type" value="Genomic_DNA"/>
</dbReference>